<evidence type="ECO:0000313" key="1">
    <source>
        <dbReference type="EMBL" id="CAF1068517.1"/>
    </source>
</evidence>
<organism evidence="1 2">
    <name type="scientific">Brachionus calyciflorus</name>
    <dbReference type="NCBI Taxonomy" id="104777"/>
    <lineage>
        <taxon>Eukaryota</taxon>
        <taxon>Metazoa</taxon>
        <taxon>Spiralia</taxon>
        <taxon>Gnathifera</taxon>
        <taxon>Rotifera</taxon>
        <taxon>Eurotatoria</taxon>
        <taxon>Monogononta</taxon>
        <taxon>Pseudotrocha</taxon>
        <taxon>Ploima</taxon>
        <taxon>Brachionidae</taxon>
        <taxon>Brachionus</taxon>
    </lineage>
</organism>
<gene>
    <name evidence="1" type="ORF">OXX778_LOCUS19619</name>
</gene>
<evidence type="ECO:0000313" key="2">
    <source>
        <dbReference type="Proteomes" id="UP000663879"/>
    </source>
</evidence>
<name>A0A814LP78_9BILA</name>
<keyword evidence="2" id="KW-1185">Reference proteome</keyword>
<proteinExistence type="predicted"/>
<protein>
    <submittedName>
        <fullName evidence="1">Uncharacterized protein</fullName>
    </submittedName>
</protein>
<comment type="caution">
    <text evidence="1">The sequence shown here is derived from an EMBL/GenBank/DDBJ whole genome shotgun (WGS) entry which is preliminary data.</text>
</comment>
<reference evidence="1" key="1">
    <citation type="submission" date="2021-02" db="EMBL/GenBank/DDBJ databases">
        <authorList>
            <person name="Nowell W R."/>
        </authorList>
    </citation>
    <scope>NUCLEOTIDE SEQUENCE</scope>
    <source>
        <strain evidence="1">Ploen Becks lab</strain>
    </source>
</reference>
<dbReference type="Proteomes" id="UP000663879">
    <property type="component" value="Unassembled WGS sequence"/>
</dbReference>
<sequence>MVLEKKAFFEDRKYCNKKKTIMVKCPIIIISNKSPPECLASKLYIVNSSNDGLEALRNKNNVLEYIHINTDSKPKFFVLSLNMCRKVKDVKDEEINRLKEKYKDVLSDSLEMNHHKIMNFVSLIIPVLAEQFKVQSDVRNNCLFSNCIIENRSYVSKQKFIQHLCQKHGHQFPGQGIFLLNGNSNFRYGGFDFEKCGRNFTRKDHFIFHSKNIDCKKNQKSNEDLLSVNCSL</sequence>
<accession>A0A814LP78</accession>
<dbReference type="OrthoDB" id="10004641at2759"/>
<dbReference type="AlphaFoldDB" id="A0A814LP78"/>
<dbReference type="EMBL" id="CAJNOC010006042">
    <property type="protein sequence ID" value="CAF1068517.1"/>
    <property type="molecule type" value="Genomic_DNA"/>
</dbReference>